<dbReference type="Pfam" id="PF18183">
    <property type="entry name" value="SLATT_2"/>
    <property type="match status" value="1"/>
</dbReference>
<keyword evidence="2" id="KW-0472">Membrane</keyword>
<dbReference type="RefSeq" id="WP_123100194.1">
    <property type="nucleotide sequence ID" value="NZ_RIBZ01000174.1"/>
</dbReference>
<reference evidence="4 5" key="1">
    <citation type="submission" date="2018-11" db="EMBL/GenBank/DDBJ databases">
        <title>The Potential of Streptomyces as Biocontrol Agents against the Tomato grey mould, Botrytis cinerea (Gray mold) Frontiers in Microbiology.</title>
        <authorList>
            <person name="Li D."/>
        </authorList>
    </citation>
    <scope>NUCLEOTIDE SEQUENCE [LARGE SCALE GENOMIC DNA]</scope>
    <source>
        <strain evidence="4 5">NEAU-LD23</strain>
    </source>
</reference>
<proteinExistence type="predicted"/>
<keyword evidence="2" id="KW-1133">Transmembrane helix</keyword>
<evidence type="ECO:0000259" key="3">
    <source>
        <dbReference type="Pfam" id="PF18183"/>
    </source>
</evidence>
<dbReference type="InterPro" id="IPR040688">
    <property type="entry name" value="SLATT_2"/>
</dbReference>
<keyword evidence="5" id="KW-1185">Reference proteome</keyword>
<evidence type="ECO:0000256" key="2">
    <source>
        <dbReference type="SAM" id="Phobius"/>
    </source>
</evidence>
<name>A0A3M8WCX7_9ACTN</name>
<organism evidence="4 5">
    <name type="scientific">Streptomyces botrytidirepellens</name>
    <dbReference type="NCBI Taxonomy" id="2486417"/>
    <lineage>
        <taxon>Bacteria</taxon>
        <taxon>Bacillati</taxon>
        <taxon>Actinomycetota</taxon>
        <taxon>Actinomycetes</taxon>
        <taxon>Kitasatosporales</taxon>
        <taxon>Streptomycetaceae</taxon>
        <taxon>Streptomyces</taxon>
    </lineage>
</organism>
<feature type="domain" description="SMODS and SLOG-associating 2TM effector" evidence="3">
    <location>
        <begin position="22"/>
        <end position="94"/>
    </location>
</feature>
<feature type="non-terminal residue" evidence="4">
    <location>
        <position position="95"/>
    </location>
</feature>
<dbReference type="AlphaFoldDB" id="A0A3M8WCX7"/>
<feature type="region of interest" description="Disordered" evidence="1">
    <location>
        <begin position="1"/>
        <end position="30"/>
    </location>
</feature>
<sequence>MSQPEMQPEELPRQEGARAREDLLGRTFPHGDWGEPAERLDELYRWVEEGALRVGAWYLADRLWKRRAARALRAGAAVGAVAGAVLPLLELTGAL</sequence>
<evidence type="ECO:0000256" key="1">
    <source>
        <dbReference type="SAM" id="MobiDB-lite"/>
    </source>
</evidence>
<evidence type="ECO:0000313" key="4">
    <source>
        <dbReference type="EMBL" id="RNG27407.1"/>
    </source>
</evidence>
<dbReference type="NCBIfam" id="NF033633">
    <property type="entry name" value="SLATT_2"/>
    <property type="match status" value="1"/>
</dbReference>
<feature type="transmembrane region" description="Helical" evidence="2">
    <location>
        <begin position="71"/>
        <end position="89"/>
    </location>
</feature>
<gene>
    <name evidence="4" type="ORF">EEJ42_13540</name>
</gene>
<dbReference type="EMBL" id="RIBZ01000174">
    <property type="protein sequence ID" value="RNG27407.1"/>
    <property type="molecule type" value="Genomic_DNA"/>
</dbReference>
<feature type="compositionally biased region" description="Basic and acidic residues" evidence="1">
    <location>
        <begin position="10"/>
        <end position="24"/>
    </location>
</feature>
<protein>
    <submittedName>
        <fullName evidence="4">SLATT domain-containing protein</fullName>
    </submittedName>
</protein>
<dbReference type="Proteomes" id="UP000275401">
    <property type="component" value="Unassembled WGS sequence"/>
</dbReference>
<accession>A0A3M8WCX7</accession>
<keyword evidence="2" id="KW-0812">Transmembrane</keyword>
<evidence type="ECO:0000313" key="5">
    <source>
        <dbReference type="Proteomes" id="UP000275401"/>
    </source>
</evidence>
<comment type="caution">
    <text evidence="4">The sequence shown here is derived from an EMBL/GenBank/DDBJ whole genome shotgun (WGS) entry which is preliminary data.</text>
</comment>